<reference evidence="1" key="2">
    <citation type="submission" date="2019-11" db="EMBL/GenBank/DDBJ databases">
        <title>Improved Assembly of Tolypothrix boutellei genome.</title>
        <authorList>
            <person name="Sarangi A.N."/>
            <person name="Mukherjee M."/>
            <person name="Ghosh S."/>
            <person name="Singh D."/>
            <person name="Das A."/>
            <person name="Kant S."/>
            <person name="Prusty A."/>
            <person name="Tripathy S."/>
        </authorList>
    </citation>
    <scope>NUCLEOTIDE SEQUENCE</scope>
    <source>
        <strain evidence="1">VB521301</strain>
    </source>
</reference>
<organism evidence="2">
    <name type="scientific">Tolypothrix bouteillei VB521301</name>
    <dbReference type="NCBI Taxonomy" id="1479485"/>
    <lineage>
        <taxon>Bacteria</taxon>
        <taxon>Bacillati</taxon>
        <taxon>Cyanobacteriota</taxon>
        <taxon>Cyanophyceae</taxon>
        <taxon>Nostocales</taxon>
        <taxon>Tolypothrichaceae</taxon>
        <taxon>Tolypothrix</taxon>
    </lineage>
</organism>
<comment type="caution">
    <text evidence="2">The sequence shown here is derived from an EMBL/GenBank/DDBJ whole genome shotgun (WGS) entry which is preliminary data.</text>
</comment>
<reference evidence="2" key="1">
    <citation type="journal article" date="2015" name="Genome Announc.">
        <title>Draft Genome Sequence of Tolypothrix boutellei Strain VB521301.</title>
        <authorList>
            <person name="Chandrababunaidu M.M."/>
            <person name="Singh D."/>
            <person name="Sen D."/>
            <person name="Bhan S."/>
            <person name="Das S."/>
            <person name="Gupta A."/>
            <person name="Adhikary S.P."/>
            <person name="Tripathy S."/>
        </authorList>
    </citation>
    <scope>NUCLEOTIDE SEQUENCE</scope>
    <source>
        <strain evidence="2">VB521301</strain>
    </source>
</reference>
<evidence type="ECO:0000313" key="1">
    <source>
        <dbReference type="EMBL" id="KAF3890680.1"/>
    </source>
</evidence>
<sequence>MQDINDILLASNKSKGKRPYFFDDPAVERVLNITMAIAMEHAVTRERLDTIERLLAAKGILSKSEIDSYEPTKIVAEERQRWHAEYISRILRIIQQELEALENPEHNRDIKDIAEELGSS</sequence>
<evidence type="ECO:0000313" key="2">
    <source>
        <dbReference type="EMBL" id="KIE12021.1"/>
    </source>
</evidence>
<keyword evidence="3" id="KW-1185">Reference proteome</keyword>
<dbReference type="EMBL" id="JHEG02000037">
    <property type="protein sequence ID" value="KIE12021.1"/>
    <property type="molecule type" value="Genomic_DNA"/>
</dbReference>
<dbReference type="STRING" id="1479485.DA73_0210365"/>
<dbReference type="Proteomes" id="UP000029738">
    <property type="component" value="Unassembled WGS sequence"/>
</dbReference>
<dbReference type="RefSeq" id="WP_038088577.1">
    <property type="nucleotide sequence ID" value="NZ_JHEG04000001.1"/>
</dbReference>
<accession>A0A0C1NGT4</accession>
<dbReference type="EMBL" id="JHEG04000001">
    <property type="protein sequence ID" value="KAF3890680.1"/>
    <property type="molecule type" value="Genomic_DNA"/>
</dbReference>
<name>A0A0C1NGT4_9CYAN</name>
<evidence type="ECO:0000313" key="3">
    <source>
        <dbReference type="Proteomes" id="UP000029738"/>
    </source>
</evidence>
<protein>
    <submittedName>
        <fullName evidence="2">Uncharacterized protein</fullName>
    </submittedName>
</protein>
<dbReference type="AlphaFoldDB" id="A0A0C1NGT4"/>
<proteinExistence type="predicted"/>
<dbReference type="OrthoDB" id="467106at2"/>
<gene>
    <name evidence="2" type="ORF">DA73_0210365</name>
    <name evidence="1" type="ORF">DA73_0400038495</name>
</gene>